<keyword evidence="7" id="KW-1185">Reference proteome</keyword>
<sequence length="198" mass="20778">MTSGGGLRERKKARTRAAIQQHALRLFRERGYAATTVEQVAEAAEVSPSTVFRYFAGKDDLAVLDDHHSLAAVIPRLVAEQPAELGPLAALRAALRTAFAGLDPHDRAARTARDLALLQVPELWAANAAMVGRALDALGELVARRTGRDPADPAVRALIGAVAGVSVRALLDAANTPGTDPVEAVDRALGLLESGLAL</sequence>
<evidence type="ECO:0000259" key="5">
    <source>
        <dbReference type="PROSITE" id="PS50977"/>
    </source>
</evidence>
<dbReference type="RefSeq" id="WP_252438735.1">
    <property type="nucleotide sequence ID" value="NZ_JAGSOV010000033.1"/>
</dbReference>
<dbReference type="Pfam" id="PF17754">
    <property type="entry name" value="TetR_C_14"/>
    <property type="match status" value="1"/>
</dbReference>
<accession>A0ABT0ZZM8</accession>
<dbReference type="SUPFAM" id="SSF46689">
    <property type="entry name" value="Homeodomain-like"/>
    <property type="match status" value="1"/>
</dbReference>
<evidence type="ECO:0000256" key="3">
    <source>
        <dbReference type="ARBA" id="ARBA00023163"/>
    </source>
</evidence>
<dbReference type="Gene3D" id="1.10.10.60">
    <property type="entry name" value="Homeodomain-like"/>
    <property type="match status" value="1"/>
</dbReference>
<dbReference type="InterPro" id="IPR001647">
    <property type="entry name" value="HTH_TetR"/>
</dbReference>
<keyword evidence="1" id="KW-0805">Transcription regulation</keyword>
<proteinExistence type="predicted"/>
<dbReference type="Gene3D" id="1.10.357.10">
    <property type="entry name" value="Tetracycline Repressor, domain 2"/>
    <property type="match status" value="1"/>
</dbReference>
<keyword evidence="2 4" id="KW-0238">DNA-binding</keyword>
<evidence type="ECO:0000256" key="2">
    <source>
        <dbReference type="ARBA" id="ARBA00023125"/>
    </source>
</evidence>
<dbReference type="PROSITE" id="PS50977">
    <property type="entry name" value="HTH_TETR_2"/>
    <property type="match status" value="1"/>
</dbReference>
<dbReference type="Pfam" id="PF00440">
    <property type="entry name" value="TetR_N"/>
    <property type="match status" value="1"/>
</dbReference>
<evidence type="ECO:0000313" key="7">
    <source>
        <dbReference type="Proteomes" id="UP001165283"/>
    </source>
</evidence>
<protein>
    <submittedName>
        <fullName evidence="6">TetR family transcriptional regulator</fullName>
    </submittedName>
</protein>
<dbReference type="InterPro" id="IPR041347">
    <property type="entry name" value="MftR_C"/>
</dbReference>
<comment type="caution">
    <text evidence="6">The sequence shown here is derived from an EMBL/GenBank/DDBJ whole genome shotgun (WGS) entry which is preliminary data.</text>
</comment>
<organism evidence="6 7">
    <name type="scientific">Pseudonocardia humida</name>
    <dbReference type="NCBI Taxonomy" id="2800819"/>
    <lineage>
        <taxon>Bacteria</taxon>
        <taxon>Bacillati</taxon>
        <taxon>Actinomycetota</taxon>
        <taxon>Actinomycetes</taxon>
        <taxon>Pseudonocardiales</taxon>
        <taxon>Pseudonocardiaceae</taxon>
        <taxon>Pseudonocardia</taxon>
    </lineage>
</organism>
<feature type="domain" description="HTH tetR-type" evidence="5">
    <location>
        <begin position="13"/>
        <end position="73"/>
    </location>
</feature>
<dbReference type="PANTHER" id="PTHR30055:SF238">
    <property type="entry name" value="MYCOFACTOCIN BIOSYNTHESIS TRANSCRIPTIONAL REGULATOR MFTR-RELATED"/>
    <property type="match status" value="1"/>
</dbReference>
<dbReference type="Proteomes" id="UP001165283">
    <property type="component" value="Unassembled WGS sequence"/>
</dbReference>
<gene>
    <name evidence="6" type="ORF">KDL28_14250</name>
</gene>
<evidence type="ECO:0000256" key="4">
    <source>
        <dbReference type="PROSITE-ProRule" id="PRU00335"/>
    </source>
</evidence>
<keyword evidence="3" id="KW-0804">Transcription</keyword>
<dbReference type="PANTHER" id="PTHR30055">
    <property type="entry name" value="HTH-TYPE TRANSCRIPTIONAL REGULATOR RUTR"/>
    <property type="match status" value="1"/>
</dbReference>
<evidence type="ECO:0000256" key="1">
    <source>
        <dbReference type="ARBA" id="ARBA00023015"/>
    </source>
</evidence>
<dbReference type="PRINTS" id="PR00455">
    <property type="entry name" value="HTHTETR"/>
</dbReference>
<dbReference type="InterPro" id="IPR009057">
    <property type="entry name" value="Homeodomain-like_sf"/>
</dbReference>
<evidence type="ECO:0000313" key="6">
    <source>
        <dbReference type="EMBL" id="MCO1656218.1"/>
    </source>
</evidence>
<reference evidence="6" key="1">
    <citation type="submission" date="2021-04" db="EMBL/GenBank/DDBJ databases">
        <title>Pseudonocardia sp. nov., isolated from sandy soil of mangrove forest.</title>
        <authorList>
            <person name="Zan Z."/>
            <person name="Huang R."/>
            <person name="Liu W."/>
        </authorList>
    </citation>
    <scope>NUCLEOTIDE SEQUENCE</scope>
    <source>
        <strain evidence="6">S2-4</strain>
    </source>
</reference>
<feature type="DNA-binding region" description="H-T-H motif" evidence="4">
    <location>
        <begin position="36"/>
        <end position="55"/>
    </location>
</feature>
<name>A0ABT0ZZM8_9PSEU</name>
<dbReference type="EMBL" id="JAGSOV010000033">
    <property type="protein sequence ID" value="MCO1656218.1"/>
    <property type="molecule type" value="Genomic_DNA"/>
</dbReference>
<dbReference type="InterPro" id="IPR050109">
    <property type="entry name" value="HTH-type_TetR-like_transc_reg"/>
</dbReference>